<dbReference type="SUPFAM" id="SSF52540">
    <property type="entry name" value="P-loop containing nucleoside triphosphate hydrolases"/>
    <property type="match status" value="1"/>
</dbReference>
<dbReference type="InterPro" id="IPR017871">
    <property type="entry name" value="ABC_transporter-like_CS"/>
</dbReference>
<accession>A0ABV5YKX2</accession>
<dbReference type="GO" id="GO:0005524">
    <property type="term" value="F:ATP binding"/>
    <property type="evidence" value="ECO:0007669"/>
    <property type="project" value="UniProtKB-KW"/>
</dbReference>
<dbReference type="PANTHER" id="PTHR43297">
    <property type="entry name" value="OLIGOPEPTIDE TRANSPORT ATP-BINDING PROTEIN APPD"/>
    <property type="match status" value="1"/>
</dbReference>
<dbReference type="Pfam" id="PF00005">
    <property type="entry name" value="ABC_tran"/>
    <property type="match status" value="1"/>
</dbReference>
<dbReference type="Proteomes" id="UP001589627">
    <property type="component" value="Unassembled WGS sequence"/>
</dbReference>
<dbReference type="Gene3D" id="3.40.50.300">
    <property type="entry name" value="P-loop containing nucleotide triphosphate hydrolases"/>
    <property type="match status" value="1"/>
</dbReference>
<dbReference type="InterPro" id="IPR003439">
    <property type="entry name" value="ABC_transporter-like_ATP-bd"/>
</dbReference>
<dbReference type="NCBIfam" id="TIGR01727">
    <property type="entry name" value="oligo_HPY"/>
    <property type="match status" value="1"/>
</dbReference>
<evidence type="ECO:0000256" key="5">
    <source>
        <dbReference type="ARBA" id="ARBA00022741"/>
    </source>
</evidence>
<dbReference type="InterPro" id="IPR027417">
    <property type="entry name" value="P-loop_NTPase"/>
</dbReference>
<sequence length="334" mass="35689">MPVLEVNDLHAEFRLDTGTVRAVNGVSFSVEQGQTLAVVGESGSGKTATALSILRLHPTPPCVYTGGQIIAGGRDLLTLPEREMRRVRGNEIAMIFQDPMTSLNPVKTVGAQIVESLRRHRSLPRGEARARAVEALREVGIAHPEARAGQYPHQLSGGMRQRVMIAMALACRPKLLIADEPTTALDVTVQAQIMELMADLQDRFGMAIVLITHDLGVVAQVADQVLVMYAGRPVEAAGADDLFERPRMPYTKALLESMPRPDVPGGAALDPIRGAPPNLLDLPSGCAFHPRCGFALPECASTVPALEEKAPGHAAACVLTEVPGASRERRVSGT</sequence>
<name>A0ABV5YKX2_9ACTN</name>
<dbReference type="RefSeq" id="WP_378206426.1">
    <property type="nucleotide sequence ID" value="NZ_JBHLZP010000189.1"/>
</dbReference>
<dbReference type="EMBL" id="JBHLZP010000189">
    <property type="protein sequence ID" value="MFB9835263.1"/>
    <property type="molecule type" value="Genomic_DNA"/>
</dbReference>
<keyword evidence="6 9" id="KW-0067">ATP-binding</keyword>
<keyword evidence="4" id="KW-1003">Cell membrane</keyword>
<evidence type="ECO:0000256" key="4">
    <source>
        <dbReference type="ARBA" id="ARBA00022475"/>
    </source>
</evidence>
<dbReference type="InterPro" id="IPR013563">
    <property type="entry name" value="Oligopep_ABC_C"/>
</dbReference>
<reference evidence="9 10" key="1">
    <citation type="submission" date="2024-09" db="EMBL/GenBank/DDBJ databases">
        <authorList>
            <person name="Sun Q."/>
            <person name="Mori K."/>
        </authorList>
    </citation>
    <scope>NUCLEOTIDE SEQUENCE [LARGE SCALE GENOMIC DNA]</scope>
    <source>
        <strain evidence="9 10">TBRC 0563</strain>
    </source>
</reference>
<keyword evidence="5" id="KW-0547">Nucleotide-binding</keyword>
<evidence type="ECO:0000259" key="8">
    <source>
        <dbReference type="PROSITE" id="PS50893"/>
    </source>
</evidence>
<gene>
    <name evidence="9" type="ORF">ACFFNX_24060</name>
</gene>
<keyword evidence="3" id="KW-0813">Transport</keyword>
<comment type="caution">
    <text evidence="9">The sequence shown here is derived from an EMBL/GenBank/DDBJ whole genome shotgun (WGS) entry which is preliminary data.</text>
</comment>
<dbReference type="CDD" id="cd03257">
    <property type="entry name" value="ABC_NikE_OppD_transporters"/>
    <property type="match status" value="1"/>
</dbReference>
<evidence type="ECO:0000256" key="6">
    <source>
        <dbReference type="ARBA" id="ARBA00022840"/>
    </source>
</evidence>
<evidence type="ECO:0000256" key="1">
    <source>
        <dbReference type="ARBA" id="ARBA00004202"/>
    </source>
</evidence>
<evidence type="ECO:0000313" key="9">
    <source>
        <dbReference type="EMBL" id="MFB9835263.1"/>
    </source>
</evidence>
<evidence type="ECO:0000256" key="7">
    <source>
        <dbReference type="ARBA" id="ARBA00023136"/>
    </source>
</evidence>
<dbReference type="Pfam" id="PF08352">
    <property type="entry name" value="oligo_HPY"/>
    <property type="match status" value="1"/>
</dbReference>
<organism evidence="9 10">
    <name type="scientific">Actinoallomurus acaciae</name>
    <dbReference type="NCBI Taxonomy" id="502577"/>
    <lineage>
        <taxon>Bacteria</taxon>
        <taxon>Bacillati</taxon>
        <taxon>Actinomycetota</taxon>
        <taxon>Actinomycetes</taxon>
        <taxon>Streptosporangiales</taxon>
        <taxon>Thermomonosporaceae</taxon>
        <taxon>Actinoallomurus</taxon>
    </lineage>
</organism>
<evidence type="ECO:0000256" key="3">
    <source>
        <dbReference type="ARBA" id="ARBA00022448"/>
    </source>
</evidence>
<feature type="domain" description="ABC transporter" evidence="8">
    <location>
        <begin position="4"/>
        <end position="255"/>
    </location>
</feature>
<dbReference type="PROSITE" id="PS00211">
    <property type="entry name" value="ABC_TRANSPORTER_1"/>
    <property type="match status" value="1"/>
</dbReference>
<comment type="subcellular location">
    <subcellularLocation>
        <location evidence="1">Cell membrane</location>
        <topology evidence="1">Peripheral membrane protein</topology>
    </subcellularLocation>
</comment>
<comment type="similarity">
    <text evidence="2">Belongs to the ABC transporter superfamily.</text>
</comment>
<proteinExistence type="inferred from homology"/>
<keyword evidence="7" id="KW-0472">Membrane</keyword>
<dbReference type="InterPro" id="IPR050388">
    <property type="entry name" value="ABC_Ni/Peptide_Import"/>
</dbReference>
<evidence type="ECO:0000256" key="2">
    <source>
        <dbReference type="ARBA" id="ARBA00005417"/>
    </source>
</evidence>
<dbReference type="InterPro" id="IPR003593">
    <property type="entry name" value="AAA+_ATPase"/>
</dbReference>
<protein>
    <submittedName>
        <fullName evidence="9">ABC transporter ATP-binding protein</fullName>
    </submittedName>
</protein>
<dbReference type="PROSITE" id="PS50893">
    <property type="entry name" value="ABC_TRANSPORTER_2"/>
    <property type="match status" value="1"/>
</dbReference>
<evidence type="ECO:0000313" key="10">
    <source>
        <dbReference type="Proteomes" id="UP001589627"/>
    </source>
</evidence>
<dbReference type="PANTHER" id="PTHR43297:SF2">
    <property type="entry name" value="DIPEPTIDE TRANSPORT ATP-BINDING PROTEIN DPPD"/>
    <property type="match status" value="1"/>
</dbReference>
<keyword evidence="10" id="KW-1185">Reference proteome</keyword>
<dbReference type="SMART" id="SM00382">
    <property type="entry name" value="AAA"/>
    <property type="match status" value="1"/>
</dbReference>